<gene>
    <name evidence="2" type="ORF">PDIGIT_LOCUS53</name>
</gene>
<evidence type="ECO:0000313" key="2">
    <source>
        <dbReference type="EMBL" id="CAI6226694.1"/>
    </source>
</evidence>
<keyword evidence="3" id="KW-1185">Reference proteome</keyword>
<keyword evidence="1" id="KW-1133">Transmembrane helix</keyword>
<comment type="caution">
    <text evidence="2">The sequence shown here is derived from an EMBL/GenBank/DDBJ whole genome shotgun (WGS) entry which is preliminary data.</text>
</comment>
<dbReference type="Proteomes" id="UP001152607">
    <property type="component" value="Unassembled WGS sequence"/>
</dbReference>
<accession>A0A9W4U108</accession>
<dbReference type="Pfam" id="PF20246">
    <property type="entry name" value="DUF6601"/>
    <property type="match status" value="1"/>
</dbReference>
<dbReference type="PANTHER" id="PTHR34414">
    <property type="entry name" value="HET DOMAIN-CONTAINING PROTEIN-RELATED"/>
    <property type="match status" value="1"/>
</dbReference>
<name>A0A9W4U108_9PLEO</name>
<dbReference type="PANTHER" id="PTHR34414:SF1">
    <property type="entry name" value="SUBTILISIN-LIKE SERINE PROTEASE"/>
    <property type="match status" value="1"/>
</dbReference>
<sequence length="359" mass="40933">MANTMPLLPPFSESSALSSQRLATVLDSNQTVPVKTSDCSSRVSTNGAVSYLPGEPSVALSKAAVGRFLVSELSTPVLDQLYNHLWFVARRSGQSIDSLHKQKIKGRSIIPTEDPHLHLVWHRDKTYVKPMPEYLLNYHFWTAFLSTSPDNKEAKEESAIIPEFDRATALGFMRSYSYLVQHRVDLILARESHLLPVEIDWIQWSEFIANFRQIEDYDVSKRYHYGQLRLSRLDWAVRLFRPSSAATKWFYEIPHWSIGIYVERSIAPLLFGFASFSLVLSSMQVLLAVPDEGLKLHGVGDLSLVYMRRAFWVFSIIVLLLSGVAWILLCVIPFTGFMWQILWGFRNRDKPSAYSKGAA</sequence>
<feature type="transmembrane region" description="Helical" evidence="1">
    <location>
        <begin position="310"/>
        <end position="339"/>
    </location>
</feature>
<dbReference type="AlphaFoldDB" id="A0A9W4U108"/>
<organism evidence="2 3">
    <name type="scientific">Periconia digitata</name>
    <dbReference type="NCBI Taxonomy" id="1303443"/>
    <lineage>
        <taxon>Eukaryota</taxon>
        <taxon>Fungi</taxon>
        <taxon>Dikarya</taxon>
        <taxon>Ascomycota</taxon>
        <taxon>Pezizomycotina</taxon>
        <taxon>Dothideomycetes</taxon>
        <taxon>Pleosporomycetidae</taxon>
        <taxon>Pleosporales</taxon>
        <taxon>Massarineae</taxon>
        <taxon>Periconiaceae</taxon>
        <taxon>Periconia</taxon>
    </lineage>
</organism>
<keyword evidence="1" id="KW-0472">Membrane</keyword>
<dbReference type="InterPro" id="IPR046536">
    <property type="entry name" value="DUF6601"/>
</dbReference>
<keyword evidence="1" id="KW-0812">Transmembrane</keyword>
<dbReference type="EMBL" id="CAOQHR010000001">
    <property type="protein sequence ID" value="CAI6226694.1"/>
    <property type="molecule type" value="Genomic_DNA"/>
</dbReference>
<evidence type="ECO:0000313" key="3">
    <source>
        <dbReference type="Proteomes" id="UP001152607"/>
    </source>
</evidence>
<feature type="transmembrane region" description="Helical" evidence="1">
    <location>
        <begin position="269"/>
        <end position="290"/>
    </location>
</feature>
<protein>
    <submittedName>
        <fullName evidence="2">Uncharacterized protein</fullName>
    </submittedName>
</protein>
<reference evidence="2" key="1">
    <citation type="submission" date="2023-01" db="EMBL/GenBank/DDBJ databases">
        <authorList>
            <person name="Van Ghelder C."/>
            <person name="Rancurel C."/>
        </authorList>
    </citation>
    <scope>NUCLEOTIDE SEQUENCE</scope>
    <source>
        <strain evidence="2">CNCM I-4278</strain>
    </source>
</reference>
<proteinExistence type="predicted"/>
<evidence type="ECO:0000256" key="1">
    <source>
        <dbReference type="SAM" id="Phobius"/>
    </source>
</evidence>
<dbReference type="OrthoDB" id="5086500at2759"/>